<proteinExistence type="predicted"/>
<dbReference type="InterPro" id="IPR006311">
    <property type="entry name" value="TAT_signal"/>
</dbReference>
<dbReference type="Proteomes" id="UP001596328">
    <property type="component" value="Unassembled WGS sequence"/>
</dbReference>
<name>A0ABD5S3P3_9EURY</name>
<organism evidence="1 2">
    <name type="scientific">Halobium palmae</name>
    <dbReference type="NCBI Taxonomy" id="1776492"/>
    <lineage>
        <taxon>Archaea</taxon>
        <taxon>Methanobacteriati</taxon>
        <taxon>Methanobacteriota</taxon>
        <taxon>Stenosarchaea group</taxon>
        <taxon>Halobacteria</taxon>
        <taxon>Halobacteriales</taxon>
        <taxon>Haloferacaceae</taxon>
        <taxon>Halobium</taxon>
    </lineage>
</organism>
<keyword evidence="2" id="KW-1185">Reference proteome</keyword>
<comment type="caution">
    <text evidence="1">The sequence shown here is derived from an EMBL/GenBank/DDBJ whole genome shotgun (WGS) entry which is preliminary data.</text>
</comment>
<evidence type="ECO:0000313" key="1">
    <source>
        <dbReference type="EMBL" id="MFC6725632.1"/>
    </source>
</evidence>
<dbReference type="PROSITE" id="PS51318">
    <property type="entry name" value="TAT"/>
    <property type="match status" value="1"/>
</dbReference>
<evidence type="ECO:0000313" key="2">
    <source>
        <dbReference type="Proteomes" id="UP001596328"/>
    </source>
</evidence>
<dbReference type="EMBL" id="JBHSWU010000624">
    <property type="protein sequence ID" value="MFC6725632.1"/>
    <property type="molecule type" value="Genomic_DNA"/>
</dbReference>
<accession>A0ABD5S3P3</accession>
<reference evidence="1 2" key="1">
    <citation type="journal article" date="2019" name="Int. J. Syst. Evol. Microbiol.">
        <title>The Global Catalogue of Microorganisms (GCM) 10K type strain sequencing project: providing services to taxonomists for standard genome sequencing and annotation.</title>
        <authorList>
            <consortium name="The Broad Institute Genomics Platform"/>
            <consortium name="The Broad Institute Genome Sequencing Center for Infectious Disease"/>
            <person name="Wu L."/>
            <person name="Ma J."/>
        </authorList>
    </citation>
    <scope>NUCLEOTIDE SEQUENCE [LARGE SCALE GENOMIC DNA]</scope>
    <source>
        <strain evidence="1 2">NBRC 111368</strain>
    </source>
</reference>
<gene>
    <name evidence="1" type="ORF">ACFQE1_14905</name>
</gene>
<protein>
    <submittedName>
        <fullName evidence="1">Uncharacterized protein</fullName>
    </submittedName>
</protein>
<sequence length="323" mass="34448">MGTEPSDITRKAHDGRTTGIGKRGFLKLLGVGALAVGGTAGASTAQSGGGSLANRVDITGANDEPARYRLGTSGALVPAPGTVERWDSTTETTAEGWVPGSQGSDTYYFAGGLVDFEFVEGAGRVTVNGRPVDPAAVRAGWEHSITIRGRGEPTNYVFEVSGGISPTDTETKERWDEFGGANPVGEPTRVDGWVTAEGDVDTFFFDGEVERFAFERGDATVEVDARPVDDPESLTNVGEKRYVEIRGTGEPANYAFSVSGELHASTESTERWDAVSERAAEGWVTATTDSDVYYYTGELVEFEIRQGTADVTEGEYEDPVIDE</sequence>
<dbReference type="AlphaFoldDB" id="A0ABD5S3P3"/>